<gene>
    <name evidence="2" type="ORF">MAM1_0001c00011</name>
</gene>
<dbReference type="OrthoDB" id="2239528at2759"/>
<feature type="transmembrane region" description="Helical" evidence="1">
    <location>
        <begin position="86"/>
        <end position="111"/>
    </location>
</feature>
<feature type="transmembrane region" description="Helical" evidence="1">
    <location>
        <begin position="54"/>
        <end position="79"/>
    </location>
</feature>
<keyword evidence="1" id="KW-0472">Membrane</keyword>
<keyword evidence="1" id="KW-0812">Transmembrane</keyword>
<feature type="transmembrane region" description="Helical" evidence="1">
    <location>
        <begin position="12"/>
        <end position="34"/>
    </location>
</feature>
<reference evidence="2" key="1">
    <citation type="submission" date="2014-09" db="EMBL/GenBank/DDBJ databases">
        <title>Draft genome sequence of an oleaginous Mucoromycotina fungus Mucor ambiguus NBRC6742.</title>
        <authorList>
            <person name="Takeda I."/>
            <person name="Yamane N."/>
            <person name="Morita T."/>
            <person name="Tamano K."/>
            <person name="Machida M."/>
            <person name="Baker S."/>
            <person name="Koike H."/>
        </authorList>
    </citation>
    <scope>NUCLEOTIDE SEQUENCE</scope>
    <source>
        <strain evidence="2">NBRC 6742</strain>
    </source>
</reference>
<name>A0A0C9M3E6_9FUNG</name>
<organism evidence="2">
    <name type="scientific">Mucor ambiguus</name>
    <dbReference type="NCBI Taxonomy" id="91626"/>
    <lineage>
        <taxon>Eukaryota</taxon>
        <taxon>Fungi</taxon>
        <taxon>Fungi incertae sedis</taxon>
        <taxon>Mucoromycota</taxon>
        <taxon>Mucoromycotina</taxon>
        <taxon>Mucoromycetes</taxon>
        <taxon>Mucorales</taxon>
        <taxon>Mucorineae</taxon>
        <taxon>Mucoraceae</taxon>
        <taxon>Mucor</taxon>
    </lineage>
</organism>
<sequence length="230" mass="25654">MGLGLEKCCCLIPLRLGTFFIAIWFFAIYLFYTATGFVGVNSIVFYSGQAARPWYYINLLLAVFICLGGFCGIIGSFFASRRFSKAFSVIVWINCILSIIVYVASLILIALNKQHVIDSCSVVGFVGVGNAQQDITPTQLNNNKAFYSPVKYPGLLTEHAASKDACSSMINTFIIVFGVIVFIVQLIQIYFAYVVGAYAKRLSNGARHHRLHAQQIKDFEESQYHMSTVY</sequence>
<accession>A0A0C9M3E6</accession>
<dbReference type="EMBL" id="DF836290">
    <property type="protein sequence ID" value="GAN00589.1"/>
    <property type="molecule type" value="Genomic_DNA"/>
</dbReference>
<dbReference type="AlphaFoldDB" id="A0A0C9M3E6"/>
<evidence type="ECO:0000256" key="1">
    <source>
        <dbReference type="SAM" id="Phobius"/>
    </source>
</evidence>
<keyword evidence="1" id="KW-1133">Transmembrane helix</keyword>
<keyword evidence="3" id="KW-1185">Reference proteome</keyword>
<evidence type="ECO:0000313" key="3">
    <source>
        <dbReference type="Proteomes" id="UP000053815"/>
    </source>
</evidence>
<proteinExistence type="predicted"/>
<feature type="transmembrane region" description="Helical" evidence="1">
    <location>
        <begin position="173"/>
        <end position="199"/>
    </location>
</feature>
<dbReference type="Proteomes" id="UP000053815">
    <property type="component" value="Unassembled WGS sequence"/>
</dbReference>
<evidence type="ECO:0000313" key="2">
    <source>
        <dbReference type="EMBL" id="GAN00589.1"/>
    </source>
</evidence>
<protein>
    <submittedName>
        <fullName evidence="2">Uncharacterized protein</fullName>
    </submittedName>
</protein>